<gene>
    <name evidence="3" type="ORF">HX829_31025</name>
</gene>
<sequence length="137" mass="13482">MRTSAFAPAAILLGLFSLSAHAADLSTLAGGLASQLGGTAATPATGTPTTATNGSSPCNKQIQDLQAKINTAKAKGDDLKVSGLQLAMDHASKSCAQLNGQVAAAPQPVATTATPTVQDPKAQAVDAGVKALGGLFK</sequence>
<protein>
    <submittedName>
        <fullName evidence="3">DUF1090 family protein</fullName>
    </submittedName>
</protein>
<accession>A0A7Y8BP72</accession>
<evidence type="ECO:0000313" key="4">
    <source>
        <dbReference type="Proteomes" id="UP000582981"/>
    </source>
</evidence>
<organism evidence="3 4">
    <name type="scientific">Pseudomonas gingeri</name>
    <dbReference type="NCBI Taxonomy" id="117681"/>
    <lineage>
        <taxon>Bacteria</taxon>
        <taxon>Pseudomonadati</taxon>
        <taxon>Pseudomonadota</taxon>
        <taxon>Gammaproteobacteria</taxon>
        <taxon>Pseudomonadales</taxon>
        <taxon>Pseudomonadaceae</taxon>
        <taxon>Pseudomonas</taxon>
    </lineage>
</organism>
<comment type="caution">
    <text evidence="3">The sequence shown here is derived from an EMBL/GenBank/DDBJ whole genome shotgun (WGS) entry which is preliminary data.</text>
</comment>
<feature type="region of interest" description="Disordered" evidence="1">
    <location>
        <begin position="40"/>
        <end position="59"/>
    </location>
</feature>
<keyword evidence="2" id="KW-0732">Signal</keyword>
<evidence type="ECO:0000256" key="1">
    <source>
        <dbReference type="SAM" id="MobiDB-lite"/>
    </source>
</evidence>
<dbReference type="Pfam" id="PF06476">
    <property type="entry name" value="DUF1090"/>
    <property type="match status" value="1"/>
</dbReference>
<dbReference type="InterPro" id="IPR009468">
    <property type="entry name" value="DUF1090"/>
</dbReference>
<dbReference type="RefSeq" id="WP_100942569.1">
    <property type="nucleotide sequence ID" value="NZ_JACAPU010000047.1"/>
</dbReference>
<reference evidence="3 4" key="1">
    <citation type="submission" date="2020-04" db="EMBL/GenBank/DDBJ databases">
        <title>Molecular characterization of pseudomonads from Agaricus bisporus reveal novel blotch 2 pathogens in Western Europe.</title>
        <authorList>
            <person name="Taparia T."/>
            <person name="Krijger M."/>
            <person name="Haynes E."/>
            <person name="Elpinstone J.G."/>
            <person name="Noble R."/>
            <person name="Van Der Wolf J."/>
        </authorList>
    </citation>
    <scope>NUCLEOTIDE SEQUENCE [LARGE SCALE GENOMIC DNA]</scope>
    <source>
        <strain evidence="3 4">F1001</strain>
    </source>
</reference>
<evidence type="ECO:0000256" key="2">
    <source>
        <dbReference type="SAM" id="SignalP"/>
    </source>
</evidence>
<evidence type="ECO:0000313" key="3">
    <source>
        <dbReference type="EMBL" id="NWB50910.1"/>
    </source>
</evidence>
<dbReference type="Proteomes" id="UP000582981">
    <property type="component" value="Unassembled WGS sequence"/>
</dbReference>
<dbReference type="EMBL" id="JACAPU010000047">
    <property type="protein sequence ID" value="NWB50910.1"/>
    <property type="molecule type" value="Genomic_DNA"/>
</dbReference>
<proteinExistence type="predicted"/>
<feature type="signal peptide" evidence="2">
    <location>
        <begin position="1"/>
        <end position="22"/>
    </location>
</feature>
<feature type="chain" id="PRO_5030614624" evidence="2">
    <location>
        <begin position="23"/>
        <end position="137"/>
    </location>
</feature>
<dbReference type="AlphaFoldDB" id="A0A7Y8BP72"/>
<feature type="compositionally biased region" description="Low complexity" evidence="1">
    <location>
        <begin position="40"/>
        <end position="52"/>
    </location>
</feature>
<name>A0A7Y8BP72_9PSED</name>